<gene>
    <name evidence="3" type="ORF">FAM09_25255</name>
</gene>
<protein>
    <submittedName>
        <fullName evidence="3">DUF4974 domain-containing protein</fullName>
    </submittedName>
</protein>
<name>A0A4S8HEH9_9BACT</name>
<dbReference type="Gene3D" id="2.60.120.1440">
    <property type="match status" value="1"/>
</dbReference>
<proteinExistence type="predicted"/>
<dbReference type="OrthoDB" id="657365at2"/>
<dbReference type="GO" id="GO:0016989">
    <property type="term" value="F:sigma factor antagonist activity"/>
    <property type="evidence" value="ECO:0007669"/>
    <property type="project" value="TreeGrafter"/>
</dbReference>
<evidence type="ECO:0000313" key="3">
    <source>
        <dbReference type="EMBL" id="THU33460.1"/>
    </source>
</evidence>
<reference evidence="3 4" key="1">
    <citation type="submission" date="2019-04" db="EMBL/GenBank/DDBJ databases">
        <title>Niastella caeni sp. nov., isolated from activated sludge.</title>
        <authorList>
            <person name="Sheng M."/>
        </authorList>
    </citation>
    <scope>NUCLEOTIDE SEQUENCE [LARGE SCALE GENOMIC DNA]</scope>
    <source>
        <strain evidence="3 4">HX-2-15</strain>
    </source>
</reference>
<evidence type="ECO:0000259" key="2">
    <source>
        <dbReference type="Pfam" id="PF04773"/>
    </source>
</evidence>
<keyword evidence="1" id="KW-1133">Transmembrane helix</keyword>
<dbReference type="Gene3D" id="3.55.50.30">
    <property type="match status" value="1"/>
</dbReference>
<dbReference type="PANTHER" id="PTHR30273">
    <property type="entry name" value="PERIPLASMIC SIGNAL SENSOR AND SIGMA FACTOR ACTIVATOR FECR-RELATED"/>
    <property type="match status" value="1"/>
</dbReference>
<organism evidence="3 4">
    <name type="scientific">Niastella caeni</name>
    <dbReference type="NCBI Taxonomy" id="2569763"/>
    <lineage>
        <taxon>Bacteria</taxon>
        <taxon>Pseudomonadati</taxon>
        <taxon>Bacteroidota</taxon>
        <taxon>Chitinophagia</taxon>
        <taxon>Chitinophagales</taxon>
        <taxon>Chitinophagaceae</taxon>
        <taxon>Niastella</taxon>
    </lineage>
</organism>
<keyword evidence="4" id="KW-1185">Reference proteome</keyword>
<keyword evidence="1" id="KW-0472">Membrane</keyword>
<dbReference type="RefSeq" id="WP_136579948.1">
    <property type="nucleotide sequence ID" value="NZ_STFF01000009.1"/>
</dbReference>
<sequence>MNKLLLEKFIQGECTAEEAELVQQWLNRHPEGLDEYLLGVWNEPITEPMPPAMEQTLLNEAASWPGYQEATLPKKLPIPRWLFRLAAAALIIGIAGWWLFRQPASPRKLTHQKVLISAAANATMRYLLPDQSVVWLKANARLQVDTQLYNHPNRTVELLAGEAFFEVQKNAAHPFIVQNGLVQTRVLGTSFSVKTGLSDSATLVTVATGKVAVSHNEKVLDVLLPGKQISVQSKTGSFSKSTVPVWLASLWKEDELPLTNAPFPELQQAMQMLYGINLHTNSRQVKARHYNIRLKRNMPVQEVIQVLALLNHHLYKKMNADTWVLY</sequence>
<dbReference type="EMBL" id="STFF01000009">
    <property type="protein sequence ID" value="THU33460.1"/>
    <property type="molecule type" value="Genomic_DNA"/>
</dbReference>
<dbReference type="InterPro" id="IPR012373">
    <property type="entry name" value="Ferrdict_sens_TM"/>
</dbReference>
<dbReference type="Proteomes" id="UP000306918">
    <property type="component" value="Unassembled WGS sequence"/>
</dbReference>
<accession>A0A4S8HEH9</accession>
<comment type="caution">
    <text evidence="3">The sequence shown here is derived from an EMBL/GenBank/DDBJ whole genome shotgun (WGS) entry which is preliminary data.</text>
</comment>
<dbReference type="AlphaFoldDB" id="A0A4S8HEH9"/>
<dbReference type="Pfam" id="PF04773">
    <property type="entry name" value="FecR"/>
    <property type="match status" value="1"/>
</dbReference>
<evidence type="ECO:0000313" key="4">
    <source>
        <dbReference type="Proteomes" id="UP000306918"/>
    </source>
</evidence>
<feature type="domain" description="FecR protein" evidence="2">
    <location>
        <begin position="116"/>
        <end position="211"/>
    </location>
</feature>
<dbReference type="InterPro" id="IPR006860">
    <property type="entry name" value="FecR"/>
</dbReference>
<evidence type="ECO:0000256" key="1">
    <source>
        <dbReference type="SAM" id="Phobius"/>
    </source>
</evidence>
<feature type="transmembrane region" description="Helical" evidence="1">
    <location>
        <begin position="81"/>
        <end position="100"/>
    </location>
</feature>
<dbReference type="PIRSF" id="PIRSF018266">
    <property type="entry name" value="FecR"/>
    <property type="match status" value="1"/>
</dbReference>
<dbReference type="PANTHER" id="PTHR30273:SF2">
    <property type="entry name" value="PROTEIN FECR"/>
    <property type="match status" value="1"/>
</dbReference>
<keyword evidence="1" id="KW-0812">Transmembrane</keyword>